<organism evidence="9 10">
    <name type="scientific">Operophtera brumata</name>
    <name type="common">Winter moth</name>
    <name type="synonym">Phalaena brumata</name>
    <dbReference type="NCBI Taxonomy" id="104452"/>
    <lineage>
        <taxon>Eukaryota</taxon>
        <taxon>Metazoa</taxon>
        <taxon>Ecdysozoa</taxon>
        <taxon>Arthropoda</taxon>
        <taxon>Hexapoda</taxon>
        <taxon>Insecta</taxon>
        <taxon>Pterygota</taxon>
        <taxon>Neoptera</taxon>
        <taxon>Endopterygota</taxon>
        <taxon>Lepidoptera</taxon>
        <taxon>Glossata</taxon>
        <taxon>Ditrysia</taxon>
        <taxon>Geometroidea</taxon>
        <taxon>Geometridae</taxon>
        <taxon>Larentiinae</taxon>
        <taxon>Operophtera</taxon>
    </lineage>
</organism>
<keyword evidence="7" id="KW-0539">Nucleus</keyword>
<keyword evidence="3" id="KW-0678">Repressor</keyword>
<sequence length="332" mass="37573">MDENNIVSIIKDGDATLLQGFEAPSKAELTKPKLEGINRKKRRRGKFKRKLVKPFVKVPWQDKRKNDKTKRNNRFRKIVLAKTQAPFNNNQFLMEIHKPEPENSFDILRTPARTRDSSFSIDSEENYFYSLPEDEVEYLTKEFSSVYEDAQSERLSNMSKNELIQEYLLLEAKYDNLIKRTERSKPKPIDEDLTTGSETSVTGKGSMIIDRDTSGSSIESSAVDEPTYSDLLQRLKEQEEQLIELQHANEKLRLENESLHVRPQGSSSEDSESDSSSSSDSDSSSSASVVDAQIEVSDSVIVNEVDDIGPNGETNDMEPPLVNGFHSPNEGT</sequence>
<dbReference type="Proteomes" id="UP000037510">
    <property type="component" value="Unassembled WGS sequence"/>
</dbReference>
<feature type="compositionally biased region" description="Polar residues" evidence="8">
    <location>
        <begin position="194"/>
        <end position="203"/>
    </location>
</feature>
<reference evidence="9 10" key="1">
    <citation type="journal article" date="2015" name="Genome Biol. Evol.">
        <title>The genome of winter moth (Operophtera brumata) provides a genomic perspective on sexual dimorphism and phenology.</title>
        <authorList>
            <person name="Derks M.F."/>
            <person name="Smit S."/>
            <person name="Salis L."/>
            <person name="Schijlen E."/>
            <person name="Bossers A."/>
            <person name="Mateman C."/>
            <person name="Pijl A.S."/>
            <person name="de Ridder D."/>
            <person name="Groenen M.A."/>
            <person name="Visser M.E."/>
            <person name="Megens H.J."/>
        </authorList>
    </citation>
    <scope>NUCLEOTIDE SEQUENCE [LARGE SCALE GENOMIC DNA]</scope>
    <source>
        <strain evidence="9">WM2013NL</strain>
        <tissue evidence="9">Head and thorax</tissue>
    </source>
</reference>
<accession>A0A0L7LPA7</accession>
<evidence type="ECO:0000313" key="9">
    <source>
        <dbReference type="EMBL" id="KOB77199.1"/>
    </source>
</evidence>
<evidence type="ECO:0000256" key="5">
    <source>
        <dbReference type="ARBA" id="ARBA00023054"/>
    </source>
</evidence>
<protein>
    <submittedName>
        <fullName evidence="9">Protein HEXIM1</fullName>
    </submittedName>
</protein>
<dbReference type="PANTHER" id="PTHR13469">
    <property type="entry name" value="HEXAMETHYLENE BISACETAMIDE INDUCIBLE 1"/>
    <property type="match status" value="1"/>
</dbReference>
<dbReference type="GO" id="GO:0097322">
    <property type="term" value="F:7SK snRNA binding"/>
    <property type="evidence" value="ECO:0007669"/>
    <property type="project" value="TreeGrafter"/>
</dbReference>
<comment type="caution">
    <text evidence="9">The sequence shown here is derived from an EMBL/GenBank/DDBJ whole genome shotgun (WGS) entry which is preliminary data.</text>
</comment>
<dbReference type="PRINTS" id="PR02094">
    <property type="entry name" value="HEXIMFAMILY"/>
</dbReference>
<feature type="compositionally biased region" description="Low complexity" evidence="8">
    <location>
        <begin position="274"/>
        <end position="292"/>
    </location>
</feature>
<dbReference type="Gene3D" id="6.10.250.2910">
    <property type="match status" value="1"/>
</dbReference>
<dbReference type="GO" id="GO:0000122">
    <property type="term" value="P:negative regulation of transcription by RNA polymerase II"/>
    <property type="evidence" value="ECO:0007669"/>
    <property type="project" value="InterPro"/>
</dbReference>
<comment type="subcellular location">
    <subcellularLocation>
        <location evidence="1">Nucleus</location>
    </subcellularLocation>
</comment>
<keyword evidence="10" id="KW-1185">Reference proteome</keyword>
<comment type="similarity">
    <text evidence="2">Belongs to the HEXIM family.</text>
</comment>
<keyword evidence="6" id="KW-0804">Transcription</keyword>
<feature type="region of interest" description="Disordered" evidence="8">
    <location>
        <begin position="254"/>
        <end position="332"/>
    </location>
</feature>
<evidence type="ECO:0000256" key="4">
    <source>
        <dbReference type="ARBA" id="ARBA00023015"/>
    </source>
</evidence>
<dbReference type="PANTHER" id="PTHR13469:SF8">
    <property type="entry name" value="HEXIM P-TEFB COMPLEX SUBUNIT 1"/>
    <property type="match status" value="1"/>
</dbReference>
<feature type="region of interest" description="Disordered" evidence="8">
    <location>
        <begin position="183"/>
        <end position="225"/>
    </location>
</feature>
<dbReference type="InterPro" id="IPR024872">
    <property type="entry name" value="HEXIM"/>
</dbReference>
<gene>
    <name evidence="9" type="ORF">OBRU01_04484</name>
</gene>
<proteinExistence type="inferred from homology"/>
<evidence type="ECO:0000256" key="8">
    <source>
        <dbReference type="SAM" id="MobiDB-lite"/>
    </source>
</evidence>
<evidence type="ECO:0000256" key="1">
    <source>
        <dbReference type="ARBA" id="ARBA00004123"/>
    </source>
</evidence>
<keyword evidence="5" id="KW-0175">Coiled coil</keyword>
<dbReference type="GO" id="GO:0004861">
    <property type="term" value="F:cyclin-dependent protein serine/threonine kinase inhibitor activity"/>
    <property type="evidence" value="ECO:0007669"/>
    <property type="project" value="InterPro"/>
</dbReference>
<evidence type="ECO:0000313" key="10">
    <source>
        <dbReference type="Proteomes" id="UP000037510"/>
    </source>
</evidence>
<dbReference type="OrthoDB" id="10058500at2759"/>
<dbReference type="AlphaFoldDB" id="A0A0L7LPA7"/>
<dbReference type="Pfam" id="PF15313">
    <property type="entry name" value="HEXIM"/>
    <property type="match status" value="1"/>
</dbReference>
<evidence type="ECO:0000256" key="2">
    <source>
        <dbReference type="ARBA" id="ARBA00008409"/>
    </source>
</evidence>
<evidence type="ECO:0000256" key="6">
    <source>
        <dbReference type="ARBA" id="ARBA00023163"/>
    </source>
</evidence>
<keyword evidence="4" id="KW-0805">Transcription regulation</keyword>
<evidence type="ECO:0000256" key="3">
    <source>
        <dbReference type="ARBA" id="ARBA00022491"/>
    </source>
</evidence>
<dbReference type="EMBL" id="JTDY01000432">
    <property type="protein sequence ID" value="KOB77199.1"/>
    <property type="molecule type" value="Genomic_DNA"/>
</dbReference>
<dbReference type="STRING" id="104452.A0A0L7LPA7"/>
<evidence type="ECO:0000256" key="7">
    <source>
        <dbReference type="ARBA" id="ARBA00023242"/>
    </source>
</evidence>
<dbReference type="GO" id="GO:0005737">
    <property type="term" value="C:cytoplasm"/>
    <property type="evidence" value="ECO:0007669"/>
    <property type="project" value="InterPro"/>
</dbReference>
<name>A0A0L7LPA7_OPEBR</name>
<dbReference type="GO" id="GO:0005654">
    <property type="term" value="C:nucleoplasm"/>
    <property type="evidence" value="ECO:0007669"/>
    <property type="project" value="TreeGrafter"/>
</dbReference>